<keyword evidence="9" id="KW-1185">Reference proteome</keyword>
<evidence type="ECO:0000256" key="2">
    <source>
        <dbReference type="ARBA" id="ARBA00022670"/>
    </source>
</evidence>
<organism evidence="8 9">
    <name type="scientific">Rhodovibrio sodomensis</name>
    <dbReference type="NCBI Taxonomy" id="1088"/>
    <lineage>
        <taxon>Bacteria</taxon>
        <taxon>Pseudomonadati</taxon>
        <taxon>Pseudomonadota</taxon>
        <taxon>Alphaproteobacteria</taxon>
        <taxon>Rhodospirillales</taxon>
        <taxon>Rhodovibrionaceae</taxon>
        <taxon>Rhodovibrio</taxon>
    </lineage>
</organism>
<evidence type="ECO:0000256" key="6">
    <source>
        <dbReference type="ARBA" id="ARBA00023049"/>
    </source>
</evidence>
<keyword evidence="2" id="KW-0645">Protease</keyword>
<comment type="caution">
    <text evidence="8">The sequence shown here is derived from an EMBL/GenBank/DDBJ whole genome shotgun (WGS) entry which is preliminary data.</text>
</comment>
<dbReference type="InterPro" id="IPR001915">
    <property type="entry name" value="Peptidase_M48"/>
</dbReference>
<evidence type="ECO:0000313" key="9">
    <source>
        <dbReference type="Proteomes" id="UP001296873"/>
    </source>
</evidence>
<gene>
    <name evidence="8" type="ORF">CKO28_17825</name>
</gene>
<proteinExistence type="predicted"/>
<protein>
    <recommendedName>
        <fullName evidence="7">Peptidase M48 domain-containing protein</fullName>
    </recommendedName>
</protein>
<dbReference type="CDD" id="cd07333">
    <property type="entry name" value="M48C_bepA_like"/>
    <property type="match status" value="1"/>
</dbReference>
<sequence>MPMRGIARILSAARRLFPALEAIRARRARRPFGVLRHDRLRRPAQDEGFGVFRRLSNRFMLSSWPRASVSKHALRLRLRVPRLAALALAAVLPLAGACTTAPATGERIFTGGMSLQEGRKLGEQQHPKLLEQFGGDYADPELQAYVSSIGNLLAQTSELPRLDWTFTVLNSPVVNAFALPGGFVYVSRGLIALADNEAQLASVLAHEIGHVTARHSAQRYGSQQLAGIASVLSGALLGRPAAQATSALSQVALASYSREQELEADTLGIRYLTRAGYDPEASAAFLAKLQAKNELQARLAGTPEAADDFSLLQTHPRTIKRVREAMARAETTRVADPIIARGIYLSKLDGLLYGYAPEQGYVRGRRFLHPELRLAFAVPAGFRIQNGRTSVKASGPDGLMVFAGAPEAGGRDPAVYLRDVWAANVRLEGLTRIEVNGMAGATALARARTQAGTRTVRLAAVRYDSDTTYRFLFVPKGSGLPERLADTVLDSFRKLSAAEAAALEPRRIRVHTVQAGETQQSLARRLPYDELPLRRFQVLNGLEPGARLEPGRMVKLIQ</sequence>
<evidence type="ECO:0000259" key="7">
    <source>
        <dbReference type="Pfam" id="PF01435"/>
    </source>
</evidence>
<keyword evidence="4" id="KW-0378">Hydrolase</keyword>
<name>A0ABS1DHE3_9PROT</name>
<keyword evidence="3" id="KW-0479">Metal-binding</keyword>
<evidence type="ECO:0000313" key="8">
    <source>
        <dbReference type="EMBL" id="MBK1669897.1"/>
    </source>
</evidence>
<dbReference type="EMBL" id="NRRL01000066">
    <property type="protein sequence ID" value="MBK1669897.1"/>
    <property type="molecule type" value="Genomic_DNA"/>
</dbReference>
<dbReference type="PANTHER" id="PTHR22726">
    <property type="entry name" value="METALLOENDOPEPTIDASE OMA1"/>
    <property type="match status" value="1"/>
</dbReference>
<keyword evidence="5" id="KW-0862">Zinc</keyword>
<feature type="domain" description="Peptidase M48" evidence="7">
    <location>
        <begin position="142"/>
        <end position="327"/>
    </location>
</feature>
<dbReference type="InterPro" id="IPR051156">
    <property type="entry name" value="Mito/Outer_Membr_Metalloprot"/>
</dbReference>
<dbReference type="Pfam" id="PF01435">
    <property type="entry name" value="Peptidase_M48"/>
    <property type="match status" value="1"/>
</dbReference>
<evidence type="ECO:0000256" key="3">
    <source>
        <dbReference type="ARBA" id="ARBA00022723"/>
    </source>
</evidence>
<dbReference type="PANTHER" id="PTHR22726:SF1">
    <property type="entry name" value="METALLOENDOPEPTIDASE OMA1, MITOCHONDRIAL"/>
    <property type="match status" value="1"/>
</dbReference>
<accession>A0ABS1DHE3</accession>
<evidence type="ECO:0000256" key="1">
    <source>
        <dbReference type="ARBA" id="ARBA00001947"/>
    </source>
</evidence>
<dbReference type="Gene3D" id="3.30.2010.10">
    <property type="entry name" value="Metalloproteases ('zincins'), catalytic domain"/>
    <property type="match status" value="1"/>
</dbReference>
<reference evidence="8 9" key="1">
    <citation type="journal article" date="2020" name="Microorganisms">
        <title>Osmotic Adaptation and Compatible Solute Biosynthesis of Phototrophic Bacteria as Revealed from Genome Analyses.</title>
        <authorList>
            <person name="Imhoff J.F."/>
            <person name="Rahn T."/>
            <person name="Kunzel S."/>
            <person name="Keller A."/>
            <person name="Neulinger S.C."/>
        </authorList>
    </citation>
    <scope>NUCLEOTIDE SEQUENCE [LARGE SCALE GENOMIC DNA]</scope>
    <source>
        <strain evidence="8 9">DSM 9895</strain>
    </source>
</reference>
<comment type="cofactor">
    <cofactor evidence="1">
        <name>Zn(2+)</name>
        <dbReference type="ChEBI" id="CHEBI:29105"/>
    </cofactor>
</comment>
<keyword evidence="6" id="KW-0482">Metalloprotease</keyword>
<evidence type="ECO:0000256" key="5">
    <source>
        <dbReference type="ARBA" id="ARBA00022833"/>
    </source>
</evidence>
<evidence type="ECO:0000256" key="4">
    <source>
        <dbReference type="ARBA" id="ARBA00022801"/>
    </source>
</evidence>
<dbReference type="Proteomes" id="UP001296873">
    <property type="component" value="Unassembled WGS sequence"/>
</dbReference>